<name>A0A7I8I7Q6_SPIIN</name>
<protein>
    <submittedName>
        <fullName evidence="2">Uncharacterized protein</fullName>
    </submittedName>
</protein>
<reference evidence="2 3" key="1">
    <citation type="submission" date="2019-12" db="EMBL/GenBank/DDBJ databases">
        <authorList>
            <person name="Scholz U."/>
            <person name="Mascher M."/>
            <person name="Fiebig A."/>
        </authorList>
    </citation>
    <scope>NUCLEOTIDE SEQUENCE</scope>
</reference>
<evidence type="ECO:0000313" key="3">
    <source>
        <dbReference type="Proteomes" id="UP001189122"/>
    </source>
</evidence>
<evidence type="ECO:0000256" key="1">
    <source>
        <dbReference type="SAM" id="MobiDB-lite"/>
    </source>
</evidence>
<dbReference type="AlphaFoldDB" id="A0A7I8I7Q6"/>
<proteinExistence type="predicted"/>
<organism evidence="2">
    <name type="scientific">Spirodela intermedia</name>
    <name type="common">Intermediate duckweed</name>
    <dbReference type="NCBI Taxonomy" id="51605"/>
    <lineage>
        <taxon>Eukaryota</taxon>
        <taxon>Viridiplantae</taxon>
        <taxon>Streptophyta</taxon>
        <taxon>Embryophyta</taxon>
        <taxon>Tracheophyta</taxon>
        <taxon>Spermatophyta</taxon>
        <taxon>Magnoliopsida</taxon>
        <taxon>Liliopsida</taxon>
        <taxon>Araceae</taxon>
        <taxon>Lemnoideae</taxon>
        <taxon>Spirodela</taxon>
    </lineage>
</organism>
<dbReference type="EMBL" id="CACRZD030000001">
    <property type="protein sequence ID" value="CAA6653579.1"/>
    <property type="molecule type" value="Genomic_DNA"/>
</dbReference>
<evidence type="ECO:0000313" key="2">
    <source>
        <dbReference type="EMBL" id="CAA2613764.1"/>
    </source>
</evidence>
<sequence>MGSVKEGELSSPAAVPNGGLGKGKDHRGGEESGGKTMEGREGEKQKKRSSWLPDPEKRWPVQGW</sequence>
<feature type="compositionally biased region" description="Basic and acidic residues" evidence="1">
    <location>
        <begin position="22"/>
        <end position="44"/>
    </location>
</feature>
<feature type="compositionally biased region" description="Basic and acidic residues" evidence="1">
    <location>
        <begin position="54"/>
        <end position="64"/>
    </location>
</feature>
<dbReference type="Proteomes" id="UP001189122">
    <property type="component" value="Unassembled WGS sequence"/>
</dbReference>
<keyword evidence="3" id="KW-1185">Reference proteome</keyword>
<feature type="region of interest" description="Disordered" evidence="1">
    <location>
        <begin position="1"/>
        <end position="64"/>
    </location>
</feature>
<gene>
    <name evidence="2" type="ORF">SI7747_01000169</name>
</gene>
<dbReference type="EMBL" id="LR743588">
    <property type="protein sequence ID" value="CAA2613764.1"/>
    <property type="molecule type" value="Genomic_DNA"/>
</dbReference>
<accession>A0A7I8I7Q6</accession>